<evidence type="ECO:0000313" key="9">
    <source>
        <dbReference type="Proteomes" id="UP000295793"/>
    </source>
</evidence>
<dbReference type="OrthoDB" id="121744at2"/>
<feature type="transmembrane region" description="Helical" evidence="7">
    <location>
        <begin position="89"/>
        <end position="113"/>
    </location>
</feature>
<evidence type="ECO:0000313" key="8">
    <source>
        <dbReference type="EMBL" id="TCS41008.1"/>
    </source>
</evidence>
<organism evidence="8 9">
    <name type="scientific">Reinekea marinisedimentorum</name>
    <dbReference type="NCBI Taxonomy" id="230495"/>
    <lineage>
        <taxon>Bacteria</taxon>
        <taxon>Pseudomonadati</taxon>
        <taxon>Pseudomonadota</taxon>
        <taxon>Gammaproteobacteria</taxon>
        <taxon>Oceanospirillales</taxon>
        <taxon>Saccharospirillaceae</taxon>
        <taxon>Reinekea</taxon>
    </lineage>
</organism>
<dbReference type="PANTHER" id="PTHR33452">
    <property type="entry name" value="OXIDOREDUCTASE CATD-RELATED"/>
    <property type="match status" value="1"/>
</dbReference>
<feature type="transmembrane region" description="Helical" evidence="7">
    <location>
        <begin position="21"/>
        <end position="39"/>
    </location>
</feature>
<evidence type="ECO:0000256" key="1">
    <source>
        <dbReference type="ARBA" id="ARBA00004651"/>
    </source>
</evidence>
<sequence>MALLTTITRAHNSVAGLLNRYLEPIALLLMRLTVAHVFLTSGLAKWQSFGKFDSTSYDLFLYEFFCPDPVREGALLLCNPETLDYDSDLMIRLVELMALAAGIMEVVLPLLLIAGLFSRYAALGLLAMTLFIQFAVFPSWDHWVNPASWWAVTLLMIVARGAGSLSLDRLGKRWGERREM</sequence>
<dbReference type="EMBL" id="SLZR01000007">
    <property type="protein sequence ID" value="TCS41008.1"/>
    <property type="molecule type" value="Genomic_DNA"/>
</dbReference>
<feature type="transmembrane region" description="Helical" evidence="7">
    <location>
        <begin position="120"/>
        <end position="137"/>
    </location>
</feature>
<dbReference type="InterPro" id="IPR032808">
    <property type="entry name" value="DoxX"/>
</dbReference>
<keyword evidence="9" id="KW-1185">Reference proteome</keyword>
<dbReference type="AlphaFoldDB" id="A0A4R3I5N7"/>
<comment type="subcellular location">
    <subcellularLocation>
        <location evidence="1">Cell membrane</location>
        <topology evidence="1">Multi-pass membrane protein</topology>
    </subcellularLocation>
</comment>
<evidence type="ECO:0000256" key="6">
    <source>
        <dbReference type="ARBA" id="ARBA00023136"/>
    </source>
</evidence>
<evidence type="ECO:0000256" key="4">
    <source>
        <dbReference type="ARBA" id="ARBA00022692"/>
    </source>
</evidence>
<comment type="caution">
    <text evidence="8">The sequence shown here is derived from an EMBL/GenBank/DDBJ whole genome shotgun (WGS) entry which is preliminary data.</text>
</comment>
<keyword evidence="6 7" id="KW-0472">Membrane</keyword>
<dbReference type="RefSeq" id="WP_132701458.1">
    <property type="nucleotide sequence ID" value="NZ_SLZR01000007.1"/>
</dbReference>
<dbReference type="Proteomes" id="UP000295793">
    <property type="component" value="Unassembled WGS sequence"/>
</dbReference>
<gene>
    <name evidence="8" type="ORF">BCF53_10721</name>
</gene>
<dbReference type="GO" id="GO:0005886">
    <property type="term" value="C:plasma membrane"/>
    <property type="evidence" value="ECO:0007669"/>
    <property type="project" value="UniProtKB-SubCell"/>
</dbReference>
<accession>A0A4R3I5N7</accession>
<dbReference type="PANTHER" id="PTHR33452:SF1">
    <property type="entry name" value="INNER MEMBRANE PROTEIN YPHA-RELATED"/>
    <property type="match status" value="1"/>
</dbReference>
<dbReference type="InterPro" id="IPR051907">
    <property type="entry name" value="DoxX-like_oxidoreductase"/>
</dbReference>
<comment type="similarity">
    <text evidence="2">Belongs to the DoxX family.</text>
</comment>
<keyword evidence="5 7" id="KW-1133">Transmembrane helix</keyword>
<dbReference type="Pfam" id="PF07681">
    <property type="entry name" value="DoxX"/>
    <property type="match status" value="1"/>
</dbReference>
<name>A0A4R3I5N7_9GAMM</name>
<feature type="transmembrane region" description="Helical" evidence="7">
    <location>
        <begin position="149"/>
        <end position="170"/>
    </location>
</feature>
<evidence type="ECO:0000256" key="2">
    <source>
        <dbReference type="ARBA" id="ARBA00006679"/>
    </source>
</evidence>
<reference evidence="8 9" key="1">
    <citation type="submission" date="2019-03" db="EMBL/GenBank/DDBJ databases">
        <title>Genomic Encyclopedia of Archaeal and Bacterial Type Strains, Phase II (KMG-II): from individual species to whole genera.</title>
        <authorList>
            <person name="Goeker M."/>
        </authorList>
    </citation>
    <scope>NUCLEOTIDE SEQUENCE [LARGE SCALE GENOMIC DNA]</scope>
    <source>
        <strain evidence="8 9">DSM 15388</strain>
    </source>
</reference>
<evidence type="ECO:0000256" key="5">
    <source>
        <dbReference type="ARBA" id="ARBA00022989"/>
    </source>
</evidence>
<keyword evidence="4 7" id="KW-0812">Transmembrane</keyword>
<keyword evidence="3" id="KW-1003">Cell membrane</keyword>
<evidence type="ECO:0000256" key="3">
    <source>
        <dbReference type="ARBA" id="ARBA00022475"/>
    </source>
</evidence>
<protein>
    <submittedName>
        <fullName evidence="8">Putative oxidoreductase</fullName>
    </submittedName>
</protein>
<proteinExistence type="inferred from homology"/>
<evidence type="ECO:0000256" key="7">
    <source>
        <dbReference type="SAM" id="Phobius"/>
    </source>
</evidence>